<feature type="region of interest" description="Disordered" evidence="10">
    <location>
        <begin position="111"/>
        <end position="154"/>
    </location>
</feature>
<dbReference type="GO" id="GO:0004168">
    <property type="term" value="F:dolichol kinase activity"/>
    <property type="evidence" value="ECO:0007669"/>
    <property type="project" value="UniProtKB-EC"/>
</dbReference>
<feature type="transmembrane region" description="Helical" evidence="11">
    <location>
        <begin position="830"/>
        <end position="849"/>
    </location>
</feature>
<keyword evidence="4" id="KW-0808">Transferase</keyword>
<evidence type="ECO:0000313" key="13">
    <source>
        <dbReference type="Proteomes" id="UP000770015"/>
    </source>
</evidence>
<evidence type="ECO:0000256" key="3">
    <source>
        <dbReference type="ARBA" id="ARBA00012132"/>
    </source>
</evidence>
<dbReference type="OrthoDB" id="377083at2759"/>
<feature type="compositionally biased region" description="Low complexity" evidence="10">
    <location>
        <begin position="70"/>
        <end position="84"/>
    </location>
</feature>
<comment type="similarity">
    <text evidence="2">Belongs to the polyprenol kinase family.</text>
</comment>
<keyword evidence="9 11" id="KW-0472">Membrane</keyword>
<evidence type="ECO:0000313" key="12">
    <source>
        <dbReference type="EMBL" id="KAH6686392.1"/>
    </source>
</evidence>
<keyword evidence="7" id="KW-0256">Endoplasmic reticulum</keyword>
<keyword evidence="5 11" id="KW-0812">Transmembrane</keyword>
<sequence>MPDRLNPESLSTGNEPEDSSQLRHLTRSPHPYHHLNSELPHPAHRVPYRAESSLETTQPSSGARSEDSTEPSSPFPSFTKESTPASDSGTEADDEHFLKGLPAPKIRLHKGLRHHGDGASGTSSPMYSPSVVDEDYSQHHGEGEAAEEKESFWDERNTRRAKEIARRTTELIIVGGLFAIVQSHPAVKPIFKAWSKELLFIVYLSTFLVVLYPFRLVAWTYLYRRPAKKIPIVIPTAFDPAPILYPPAVSLLVALLVATDNPAIILPTIILSISTIPRALVPTAHNTESHNPLHWIFSCVPLYMASAPDGPLALVPAVGDRPVVSPETAVLLYPLHQAVVSVLHYLTTTSLLTAELELLAIAVIDLGLLAHSPQASILKVLLWIGGVLVLLLCGPVIRWAIALARVPRLRFRRMSIASRKSMWALVREALSLRSLRHDARALMDDTASETVDSDDDIGGSLFRKPSRVRTFASGSAAPDSIGIARSMSARASFDADGSPLTRTSTFPGIVNRPRRSATHTFSGRRKRTSSSTVRSFFRLTETQAFVRRWMYSAYVHLVLVAIVLFPVRYYIGENGLGGNEPIGWALGYLLGDIPWFRFQVVSRDLERWIFLPARPDEPPRCCDQGWVQHLRAAEFGEANTRLLICVYYLACIITGLVVVTGWAAKYEVDTRRKVFHFTVVAMFVPATYVDPVFTGLALSFILAIFLILDLLRASQLPPLSKPIASFLTPYVDGRDHKGPVVISHIFLLIGCAIPLWLTLATLPRTGPATSALLLGATDPLDGWDVPTREVSMIAGVVCVGLGDAAASLIGRRFGRRKWVWGGGKSIEGSVAFAAAVFVGLMAATTWLRIGGWPVAPSQDVSLPMAARNAAICGAASSLTEAVLTGGNDNVIVPVVLWMCVKSLGV</sequence>
<feature type="region of interest" description="Disordered" evidence="10">
    <location>
        <begin position="1"/>
        <end position="96"/>
    </location>
</feature>
<feature type="transmembrane region" description="Helical" evidence="11">
    <location>
        <begin position="641"/>
        <end position="662"/>
    </location>
</feature>
<dbReference type="AlphaFoldDB" id="A0A9P9AC25"/>
<dbReference type="PANTHER" id="PTHR13205:SF15">
    <property type="entry name" value="DOLICHOL KINASE"/>
    <property type="match status" value="1"/>
</dbReference>
<accession>A0A9P9AC25</accession>
<evidence type="ECO:0000256" key="9">
    <source>
        <dbReference type="ARBA" id="ARBA00023136"/>
    </source>
</evidence>
<evidence type="ECO:0000256" key="6">
    <source>
        <dbReference type="ARBA" id="ARBA00022777"/>
    </source>
</evidence>
<feature type="transmembrane region" description="Helical" evidence="11">
    <location>
        <begin position="790"/>
        <end position="809"/>
    </location>
</feature>
<evidence type="ECO:0000256" key="7">
    <source>
        <dbReference type="ARBA" id="ARBA00022824"/>
    </source>
</evidence>
<protein>
    <recommendedName>
        <fullName evidence="3">dolichol kinase</fullName>
        <ecNumber evidence="3">2.7.1.108</ecNumber>
    </recommendedName>
</protein>
<feature type="transmembrane region" description="Helical" evidence="11">
    <location>
        <begin position="199"/>
        <end position="222"/>
    </location>
</feature>
<feature type="compositionally biased region" description="Basic residues" evidence="10">
    <location>
        <begin position="24"/>
        <end position="33"/>
    </location>
</feature>
<name>A0A9P9AC25_9PEZI</name>
<feature type="compositionally biased region" description="Basic and acidic residues" evidence="10">
    <location>
        <begin position="136"/>
        <end position="154"/>
    </location>
</feature>
<dbReference type="EC" id="2.7.1.108" evidence="3"/>
<evidence type="ECO:0000256" key="5">
    <source>
        <dbReference type="ARBA" id="ARBA00022692"/>
    </source>
</evidence>
<feature type="transmembrane region" description="Helical" evidence="11">
    <location>
        <begin position="740"/>
        <end position="759"/>
    </location>
</feature>
<feature type="transmembrane region" description="Helical" evidence="11">
    <location>
        <begin position="380"/>
        <end position="404"/>
    </location>
</feature>
<dbReference type="GO" id="GO:0043048">
    <property type="term" value="P:dolichyl monophosphate biosynthetic process"/>
    <property type="evidence" value="ECO:0007669"/>
    <property type="project" value="TreeGrafter"/>
</dbReference>
<evidence type="ECO:0000256" key="11">
    <source>
        <dbReference type="SAM" id="Phobius"/>
    </source>
</evidence>
<feature type="transmembrane region" description="Helical" evidence="11">
    <location>
        <begin position="342"/>
        <end position="368"/>
    </location>
</feature>
<feature type="compositionally biased region" description="Polar residues" evidence="10">
    <location>
        <begin position="53"/>
        <end position="63"/>
    </location>
</feature>
<organism evidence="12 13">
    <name type="scientific">Plectosphaerella plurivora</name>
    <dbReference type="NCBI Taxonomy" id="936078"/>
    <lineage>
        <taxon>Eukaryota</taxon>
        <taxon>Fungi</taxon>
        <taxon>Dikarya</taxon>
        <taxon>Ascomycota</taxon>
        <taxon>Pezizomycotina</taxon>
        <taxon>Sordariomycetes</taxon>
        <taxon>Hypocreomycetidae</taxon>
        <taxon>Glomerellales</taxon>
        <taxon>Plectosphaerellaceae</taxon>
        <taxon>Plectosphaerella</taxon>
    </lineage>
</organism>
<dbReference type="GO" id="GO:0005789">
    <property type="term" value="C:endoplasmic reticulum membrane"/>
    <property type="evidence" value="ECO:0007669"/>
    <property type="project" value="UniProtKB-SubCell"/>
</dbReference>
<evidence type="ECO:0000256" key="10">
    <source>
        <dbReference type="SAM" id="MobiDB-lite"/>
    </source>
</evidence>
<feature type="transmembrane region" description="Helical" evidence="11">
    <location>
        <begin position="553"/>
        <end position="571"/>
    </location>
</feature>
<proteinExistence type="inferred from homology"/>
<dbReference type="Proteomes" id="UP000770015">
    <property type="component" value="Unassembled WGS sequence"/>
</dbReference>
<comment type="subcellular location">
    <subcellularLocation>
        <location evidence="1">Endoplasmic reticulum membrane</location>
        <topology evidence="1">Multi-pass membrane protein</topology>
    </subcellularLocation>
</comment>
<reference evidence="12" key="1">
    <citation type="journal article" date="2021" name="Nat. Commun.">
        <title>Genetic determinants of endophytism in the Arabidopsis root mycobiome.</title>
        <authorList>
            <person name="Mesny F."/>
            <person name="Miyauchi S."/>
            <person name="Thiergart T."/>
            <person name="Pickel B."/>
            <person name="Atanasova L."/>
            <person name="Karlsson M."/>
            <person name="Huettel B."/>
            <person name="Barry K.W."/>
            <person name="Haridas S."/>
            <person name="Chen C."/>
            <person name="Bauer D."/>
            <person name="Andreopoulos W."/>
            <person name="Pangilinan J."/>
            <person name="LaButti K."/>
            <person name="Riley R."/>
            <person name="Lipzen A."/>
            <person name="Clum A."/>
            <person name="Drula E."/>
            <person name="Henrissat B."/>
            <person name="Kohler A."/>
            <person name="Grigoriev I.V."/>
            <person name="Martin F.M."/>
            <person name="Hacquard S."/>
        </authorList>
    </citation>
    <scope>NUCLEOTIDE SEQUENCE</scope>
    <source>
        <strain evidence="12">MPI-SDFR-AT-0117</strain>
    </source>
</reference>
<evidence type="ECO:0000256" key="1">
    <source>
        <dbReference type="ARBA" id="ARBA00004477"/>
    </source>
</evidence>
<evidence type="ECO:0000256" key="8">
    <source>
        <dbReference type="ARBA" id="ARBA00022989"/>
    </source>
</evidence>
<comment type="caution">
    <text evidence="12">The sequence shown here is derived from an EMBL/GenBank/DDBJ whole genome shotgun (WGS) entry which is preliminary data.</text>
</comment>
<dbReference type="InterPro" id="IPR032974">
    <property type="entry name" value="Polypren_kinase"/>
</dbReference>
<dbReference type="PANTHER" id="PTHR13205">
    <property type="entry name" value="TRANSMEMBRANE PROTEIN 15-RELATED"/>
    <property type="match status" value="1"/>
</dbReference>
<evidence type="ECO:0000256" key="4">
    <source>
        <dbReference type="ARBA" id="ARBA00022679"/>
    </source>
</evidence>
<evidence type="ECO:0000256" key="2">
    <source>
        <dbReference type="ARBA" id="ARBA00010794"/>
    </source>
</evidence>
<gene>
    <name evidence="12" type="ORF">F5X68DRAFT_269105</name>
</gene>
<keyword evidence="6 12" id="KW-0418">Kinase</keyword>
<dbReference type="EMBL" id="JAGSXJ010000013">
    <property type="protein sequence ID" value="KAH6686392.1"/>
    <property type="molecule type" value="Genomic_DNA"/>
</dbReference>
<keyword evidence="8 11" id="KW-1133">Transmembrane helix</keyword>
<feature type="transmembrane region" description="Helical" evidence="11">
    <location>
        <begin position="695"/>
        <end position="711"/>
    </location>
</feature>
<keyword evidence="13" id="KW-1185">Reference proteome</keyword>